<feature type="region of interest" description="Disordered" evidence="1">
    <location>
        <begin position="133"/>
        <end position="175"/>
    </location>
</feature>
<dbReference type="EMBL" id="LR031569">
    <property type="protein sequence ID" value="VDC67932.1"/>
    <property type="molecule type" value="Genomic_DNA"/>
</dbReference>
<feature type="compositionally biased region" description="Basic and acidic residues" evidence="1">
    <location>
        <begin position="135"/>
        <end position="175"/>
    </location>
</feature>
<dbReference type="AlphaFoldDB" id="A0A3P5YJS1"/>
<reference evidence="3" key="1">
    <citation type="submission" date="2018-11" db="EMBL/GenBank/DDBJ databases">
        <authorList>
            <consortium name="Genoscope - CEA"/>
            <person name="William W."/>
        </authorList>
    </citation>
    <scope>NUCLEOTIDE SEQUENCE</scope>
</reference>
<keyword evidence="2" id="KW-1133">Transmembrane helix</keyword>
<keyword evidence="2" id="KW-0472">Membrane</keyword>
<proteinExistence type="predicted"/>
<feature type="transmembrane region" description="Helical" evidence="2">
    <location>
        <begin position="99"/>
        <end position="122"/>
    </location>
</feature>
<sequence>MGRKKHNEAHVMAEREAVNQESQRNRHNEAHVTAEREVPKQKTQRLVVFCFLGFLVNCDLPTSSDLLLLKYMTEMGRKRHNEAHVTAEIEAPKKKTQRLVVFCLFGFLVNFDMPTSSDLLLLKYMTEMGRKRHNEAHVTVEKEAQKQKTQRTEMERKRHGEAHRERSPKAKNSKD</sequence>
<organism evidence="3">
    <name type="scientific">Brassica campestris</name>
    <name type="common">Field mustard</name>
    <dbReference type="NCBI Taxonomy" id="3711"/>
    <lineage>
        <taxon>Eukaryota</taxon>
        <taxon>Viridiplantae</taxon>
        <taxon>Streptophyta</taxon>
        <taxon>Embryophyta</taxon>
        <taxon>Tracheophyta</taxon>
        <taxon>Spermatophyta</taxon>
        <taxon>Magnoliopsida</taxon>
        <taxon>eudicotyledons</taxon>
        <taxon>Gunneridae</taxon>
        <taxon>Pentapetalae</taxon>
        <taxon>rosids</taxon>
        <taxon>malvids</taxon>
        <taxon>Brassicales</taxon>
        <taxon>Brassicaceae</taxon>
        <taxon>Brassiceae</taxon>
        <taxon>Brassica</taxon>
    </lineage>
</organism>
<evidence type="ECO:0000313" key="3">
    <source>
        <dbReference type="EMBL" id="VDC67932.1"/>
    </source>
</evidence>
<evidence type="ECO:0000256" key="1">
    <source>
        <dbReference type="SAM" id="MobiDB-lite"/>
    </source>
</evidence>
<gene>
    <name evidence="3" type="ORF">BRAA06T26472Z</name>
</gene>
<protein>
    <submittedName>
        <fullName evidence="3">Uncharacterized protein</fullName>
    </submittedName>
</protein>
<name>A0A3P5YJS1_BRACM</name>
<evidence type="ECO:0000256" key="2">
    <source>
        <dbReference type="SAM" id="Phobius"/>
    </source>
</evidence>
<feature type="transmembrane region" description="Helical" evidence="2">
    <location>
        <begin position="46"/>
        <end position="69"/>
    </location>
</feature>
<feature type="region of interest" description="Disordered" evidence="1">
    <location>
        <begin position="17"/>
        <end position="37"/>
    </location>
</feature>
<keyword evidence="2" id="KW-0812">Transmembrane</keyword>
<accession>A0A3P5YJS1</accession>